<protein>
    <recommendedName>
        <fullName evidence="1">Phosphoribosyltransferase domain-containing protein</fullName>
    </recommendedName>
</protein>
<gene>
    <name evidence="2" type="ORF">RMCT_0648</name>
</gene>
<feature type="domain" description="Phosphoribosyltransferase" evidence="1">
    <location>
        <begin position="11"/>
        <end position="167"/>
    </location>
</feature>
<accession>A0A100XBU4</accession>
<dbReference type="EMBL" id="BCTB01000004">
    <property type="protein sequence ID" value="GAT13677.1"/>
    <property type="molecule type" value="Genomic_DNA"/>
</dbReference>
<dbReference type="STRING" id="1797.RMCT_0648"/>
<sequence length="212" mass="22440">MLADRLAPLAGRDVVVLGLPRGGVPVAFEVAQRLRAPLDVLLVRKLGVPFHPELAFGAIGEGGVRILNDAVVLQARLSPADMAGVEQKEAAELARRAERYRRGRAPVPLTGRTAVVVDDGLATGATAKAACQVARAQGAGQVVLAVPIGARDTVAELSRYADEVVCLYSPEVYYAVGQGYRDFSQTSDEEVVRLLDEAQRQSGAAPTDSDPR</sequence>
<dbReference type="OMA" id="AMGSTMH"/>
<dbReference type="AlphaFoldDB" id="A0A100XBU4"/>
<evidence type="ECO:0000313" key="3">
    <source>
        <dbReference type="Proteomes" id="UP000069654"/>
    </source>
</evidence>
<dbReference type="Pfam" id="PF00156">
    <property type="entry name" value="Pribosyltran"/>
    <property type="match status" value="1"/>
</dbReference>
<reference evidence="3" key="2">
    <citation type="submission" date="2016-02" db="EMBL/GenBank/DDBJ databases">
        <title>Draft genome sequence of five rapidly growing Mycobacterium species.</title>
        <authorList>
            <person name="Katahira K."/>
            <person name="Gotou Y."/>
            <person name="Iida K."/>
            <person name="Ogura Y."/>
            <person name="Hayashi T."/>
        </authorList>
    </citation>
    <scope>NUCLEOTIDE SEQUENCE [LARGE SCALE GENOMIC DNA]</scope>
    <source>
        <strain evidence="3">JCM6362</strain>
    </source>
</reference>
<dbReference type="InterPro" id="IPR000836">
    <property type="entry name" value="PRTase_dom"/>
</dbReference>
<dbReference type="InterPro" id="IPR029057">
    <property type="entry name" value="PRTase-like"/>
</dbReference>
<proteinExistence type="predicted"/>
<name>A0A100XBU4_MYCTH</name>
<reference evidence="2 3" key="1">
    <citation type="journal article" date="2016" name="Genome Announc.">
        <title>Draft Genome Sequences of Five Rapidly Growing Mycobacterium Species, M. thermoresistibile, M. fortuitum subsp. acetamidolyticum, M. canariasense, M. brisbanense, and M. novocastrense.</title>
        <authorList>
            <person name="Katahira K."/>
            <person name="Ogura Y."/>
            <person name="Gotoh Y."/>
            <person name="Hayashi T."/>
        </authorList>
    </citation>
    <scope>NUCLEOTIDE SEQUENCE [LARGE SCALE GENOMIC DNA]</scope>
    <source>
        <strain evidence="2 3">JCM6362</strain>
    </source>
</reference>
<comment type="caution">
    <text evidence="2">The sequence shown here is derived from an EMBL/GenBank/DDBJ whole genome shotgun (WGS) entry which is preliminary data.</text>
</comment>
<dbReference type="Gene3D" id="3.40.50.2020">
    <property type="match status" value="1"/>
</dbReference>
<dbReference type="Gene3D" id="3.30.1310.20">
    <property type="entry name" value="PRTase-like"/>
    <property type="match status" value="1"/>
</dbReference>
<evidence type="ECO:0000313" key="2">
    <source>
        <dbReference type="EMBL" id="GAT13677.1"/>
    </source>
</evidence>
<dbReference type="Proteomes" id="UP000069654">
    <property type="component" value="Unassembled WGS sequence"/>
</dbReference>
<evidence type="ECO:0000259" key="1">
    <source>
        <dbReference type="Pfam" id="PF00156"/>
    </source>
</evidence>
<organism evidence="2 3">
    <name type="scientific">Mycolicibacterium thermoresistibile</name>
    <name type="common">Mycobacterium thermoresistibile</name>
    <dbReference type="NCBI Taxonomy" id="1797"/>
    <lineage>
        <taxon>Bacteria</taxon>
        <taxon>Bacillati</taxon>
        <taxon>Actinomycetota</taxon>
        <taxon>Actinomycetes</taxon>
        <taxon>Mycobacteriales</taxon>
        <taxon>Mycobacteriaceae</taxon>
        <taxon>Mycolicibacterium</taxon>
    </lineage>
</organism>
<dbReference type="CDD" id="cd06223">
    <property type="entry name" value="PRTases_typeI"/>
    <property type="match status" value="1"/>
</dbReference>
<dbReference type="SUPFAM" id="SSF53271">
    <property type="entry name" value="PRTase-like"/>
    <property type="match status" value="1"/>
</dbReference>